<comment type="caution">
    <text evidence="1">The sequence shown here is derived from an EMBL/GenBank/DDBJ whole genome shotgun (WGS) entry which is preliminary data.</text>
</comment>
<gene>
    <name evidence="1" type="ORF">SCALOS_LOCUS9928</name>
</gene>
<feature type="non-terminal residue" evidence="1">
    <location>
        <position position="1"/>
    </location>
</feature>
<proteinExistence type="predicted"/>
<organism evidence="1 2">
    <name type="scientific">Scutellospora calospora</name>
    <dbReference type="NCBI Taxonomy" id="85575"/>
    <lineage>
        <taxon>Eukaryota</taxon>
        <taxon>Fungi</taxon>
        <taxon>Fungi incertae sedis</taxon>
        <taxon>Mucoromycota</taxon>
        <taxon>Glomeromycotina</taxon>
        <taxon>Glomeromycetes</taxon>
        <taxon>Diversisporales</taxon>
        <taxon>Gigasporaceae</taxon>
        <taxon>Scutellospora</taxon>
    </lineage>
</organism>
<protein>
    <submittedName>
        <fullName evidence="1">840_t:CDS:1</fullName>
    </submittedName>
</protein>
<evidence type="ECO:0000313" key="2">
    <source>
        <dbReference type="Proteomes" id="UP000789860"/>
    </source>
</evidence>
<dbReference type="Proteomes" id="UP000789860">
    <property type="component" value="Unassembled WGS sequence"/>
</dbReference>
<sequence>KLEFTEMFYLSNYFTQEKDSEKFAKKGKISLYRSVSVKNLLKSLKKEKINLAVSHQEKAVNISPKK</sequence>
<dbReference type="EMBL" id="CAJVPM010033896">
    <property type="protein sequence ID" value="CAG8686428.1"/>
    <property type="molecule type" value="Genomic_DNA"/>
</dbReference>
<accession>A0ACA9P1G0</accession>
<reference evidence="1" key="1">
    <citation type="submission" date="2021-06" db="EMBL/GenBank/DDBJ databases">
        <authorList>
            <person name="Kallberg Y."/>
            <person name="Tangrot J."/>
            <person name="Rosling A."/>
        </authorList>
    </citation>
    <scope>NUCLEOTIDE SEQUENCE</scope>
    <source>
        <strain evidence="1">AU212A</strain>
    </source>
</reference>
<evidence type="ECO:0000313" key="1">
    <source>
        <dbReference type="EMBL" id="CAG8686428.1"/>
    </source>
</evidence>
<name>A0ACA9P1G0_9GLOM</name>
<keyword evidence="2" id="KW-1185">Reference proteome</keyword>
<feature type="non-terminal residue" evidence="1">
    <location>
        <position position="66"/>
    </location>
</feature>